<evidence type="ECO:0000313" key="6">
    <source>
        <dbReference type="Proteomes" id="UP001348265"/>
    </source>
</evidence>
<dbReference type="PROSITE" id="PS50043">
    <property type="entry name" value="HTH_LUXR_2"/>
    <property type="match status" value="1"/>
</dbReference>
<dbReference type="InterPro" id="IPR003593">
    <property type="entry name" value="AAA+_ATPase"/>
</dbReference>
<dbReference type="Pfam" id="PF13191">
    <property type="entry name" value="AAA_16"/>
    <property type="match status" value="1"/>
</dbReference>
<dbReference type="SMART" id="SM00421">
    <property type="entry name" value="HTH_LUXR"/>
    <property type="match status" value="1"/>
</dbReference>
<dbReference type="PRINTS" id="PR00038">
    <property type="entry name" value="HTHLUXR"/>
</dbReference>
<dbReference type="InterPro" id="IPR016032">
    <property type="entry name" value="Sig_transdc_resp-reg_C-effctor"/>
</dbReference>
<evidence type="ECO:0000256" key="1">
    <source>
        <dbReference type="ARBA" id="ARBA00022741"/>
    </source>
</evidence>
<accession>A0ABU7WRB5</accession>
<sequence length="1016" mass="107824">MSGAEIPEGRWTEPALTGRDTQVAAIGAALADIVSTGTAIVLRGDPGTGKSALLRVAEARARRTGFRVLRMTGAEAEAGLAFAALHQVLWPLLGDTRALPAGQRYALERALGVRDGAPPEGFAVAGAALALLAHTAAHRPVVVLLDDLQWADPSSADVFRYVRRRLAPLSVVVIGATRCAGAADRTEPEPPLVQGEDGRAEHLSDRVLDLGPLDEQQAAQLLRTLHPCLPERARRRVLRAAGGNPLALRELPARMRCPAADRLALPQDARTAAPGAAQRDGGPGKNQGGADDPPSGDDCDPEIADLFDELPLGERLGRLYEDRVRALPDSARRVLLVAALGGTFAQHVTVLRGIAERAAAMPWAEIGEHIETSGLAHADPVTGRLTFRHPLVRGCLTHLAAPAERRAAHRLLADALPVASPRRTMHRASAALGTDDELAALLHAEADGVAARGGEAEAAGMMARAAGLSADAAVRAARLVTAAAMAARGGRLRLAVRLVTAAEAEALVGRPEPAALYAFVVAYTRLQLDGDPGPAVDLLPGVLESSEAGEGDGADGLSVSVSSAAARGQRAALLEPMLFLLIVVAVHTGDERAWAAAERHAADASELAALCWRAWAGPFDAGYDVPRRLREAVAALPADQETAAAWLLLWTATAVDAIGEHDALWSRFARRHVYATDAFIDIVRAHDDFLHGRWDASLAVSRRGAETSAAAGYAFNELLFLYNAGQVLAARGDRAGLAALKAALGAPSAGRRLRFVTERLRGLEVLCALGHGRTEEAWRLARRLVPPGGVPPRTPWFHLSLLDWVQAAAGSGRRAEARRLLRAVRAAGTAQASAQHAFLVTAAEALAADDQDDEEVERRYEAVYAFPDAEHRPFPLARVRLAHAVQLRSRPRYEPAATHCRAALSTFTRLGATPWAEQAARELALLSVPAGPRPPLTERHPLLSAQESRIAELVAQGLTNRQVGERLGLSPRTVGTHLYKIFPKLGITSRAAMARALEETRTAAREAAPWPAPPAR</sequence>
<dbReference type="Pfam" id="PF00196">
    <property type="entry name" value="GerE"/>
    <property type="match status" value="1"/>
</dbReference>
<comment type="caution">
    <text evidence="5">The sequence shown here is derived from an EMBL/GenBank/DDBJ whole genome shotgun (WGS) entry which is preliminary data.</text>
</comment>
<dbReference type="PANTHER" id="PTHR16305">
    <property type="entry name" value="TESTICULAR SOLUBLE ADENYLYL CYCLASE"/>
    <property type="match status" value="1"/>
</dbReference>
<gene>
    <name evidence="5" type="ORF">RB636_12750</name>
</gene>
<evidence type="ECO:0000259" key="4">
    <source>
        <dbReference type="PROSITE" id="PS50043"/>
    </source>
</evidence>
<dbReference type="EMBL" id="JAVFKM010000005">
    <property type="protein sequence ID" value="MEF3114056.1"/>
    <property type="molecule type" value="Genomic_DNA"/>
</dbReference>
<feature type="domain" description="HTH luxR-type" evidence="4">
    <location>
        <begin position="936"/>
        <end position="1001"/>
    </location>
</feature>
<proteinExistence type="predicted"/>
<reference evidence="5 6" key="1">
    <citation type="submission" date="2023-08" db="EMBL/GenBank/DDBJ databases">
        <authorList>
            <person name="Sharma P."/>
            <person name="Verma V."/>
            <person name="Mohan M.K."/>
            <person name="Dubey A.K."/>
        </authorList>
    </citation>
    <scope>NUCLEOTIDE SEQUENCE [LARGE SCALE GENOMIC DNA]</scope>
    <source>
        <strain evidence="5 6">ADP4</strain>
    </source>
</reference>
<dbReference type="InterPro" id="IPR027417">
    <property type="entry name" value="P-loop_NTPase"/>
</dbReference>
<dbReference type="SMART" id="SM00382">
    <property type="entry name" value="AAA"/>
    <property type="match status" value="1"/>
</dbReference>
<dbReference type="InterPro" id="IPR041664">
    <property type="entry name" value="AAA_16"/>
</dbReference>
<keyword evidence="1" id="KW-0547">Nucleotide-binding</keyword>
<dbReference type="PANTHER" id="PTHR16305:SF35">
    <property type="entry name" value="TRANSCRIPTIONAL ACTIVATOR DOMAIN"/>
    <property type="match status" value="1"/>
</dbReference>
<dbReference type="Gene3D" id="3.40.50.300">
    <property type="entry name" value="P-loop containing nucleotide triphosphate hydrolases"/>
    <property type="match status" value="1"/>
</dbReference>
<organism evidence="5 6">
    <name type="scientific">Streptomyces chrestomyceticus</name>
    <dbReference type="NCBI Taxonomy" id="68185"/>
    <lineage>
        <taxon>Bacteria</taxon>
        <taxon>Bacillati</taxon>
        <taxon>Actinomycetota</taxon>
        <taxon>Actinomycetes</taxon>
        <taxon>Kitasatosporales</taxon>
        <taxon>Streptomycetaceae</taxon>
        <taxon>Streptomyces</taxon>
    </lineage>
</organism>
<protein>
    <submittedName>
        <fullName evidence="5">LuxR family transcriptional regulator</fullName>
    </submittedName>
</protein>
<dbReference type="Gene3D" id="1.10.10.10">
    <property type="entry name" value="Winged helix-like DNA-binding domain superfamily/Winged helix DNA-binding domain"/>
    <property type="match status" value="1"/>
</dbReference>
<dbReference type="SUPFAM" id="SSF46894">
    <property type="entry name" value="C-terminal effector domain of the bipartite response regulators"/>
    <property type="match status" value="1"/>
</dbReference>
<dbReference type="RefSeq" id="WP_331786616.1">
    <property type="nucleotide sequence ID" value="NZ_JAVFKM010000005.1"/>
</dbReference>
<dbReference type="InterPro" id="IPR036388">
    <property type="entry name" value="WH-like_DNA-bd_sf"/>
</dbReference>
<evidence type="ECO:0000256" key="2">
    <source>
        <dbReference type="ARBA" id="ARBA00022840"/>
    </source>
</evidence>
<evidence type="ECO:0000313" key="5">
    <source>
        <dbReference type="EMBL" id="MEF3114056.1"/>
    </source>
</evidence>
<name>A0ABU7WRB5_9ACTN</name>
<feature type="region of interest" description="Disordered" evidence="3">
    <location>
        <begin position="264"/>
        <end position="302"/>
    </location>
</feature>
<dbReference type="InterPro" id="IPR000792">
    <property type="entry name" value="Tscrpt_reg_LuxR_C"/>
</dbReference>
<dbReference type="CDD" id="cd06170">
    <property type="entry name" value="LuxR_C_like"/>
    <property type="match status" value="1"/>
</dbReference>
<evidence type="ECO:0000256" key="3">
    <source>
        <dbReference type="SAM" id="MobiDB-lite"/>
    </source>
</evidence>
<keyword evidence="2" id="KW-0067">ATP-binding</keyword>
<dbReference type="SUPFAM" id="SSF52540">
    <property type="entry name" value="P-loop containing nucleoside triphosphate hydrolases"/>
    <property type="match status" value="1"/>
</dbReference>
<keyword evidence="6" id="KW-1185">Reference proteome</keyword>
<dbReference type="Proteomes" id="UP001348265">
    <property type="component" value="Unassembled WGS sequence"/>
</dbReference>